<proteinExistence type="predicted"/>
<dbReference type="InterPro" id="IPR010982">
    <property type="entry name" value="Lambda_DNA-bd_dom_sf"/>
</dbReference>
<dbReference type="SUPFAM" id="SSF48452">
    <property type="entry name" value="TPR-like"/>
    <property type="match status" value="1"/>
</dbReference>
<feature type="domain" description="HTH cro/C1-type" evidence="1">
    <location>
        <begin position="74"/>
        <end position="107"/>
    </location>
</feature>
<dbReference type="Proteomes" id="UP000807309">
    <property type="component" value="Unassembled WGS sequence"/>
</dbReference>
<dbReference type="Gene3D" id="1.10.260.40">
    <property type="entry name" value="lambda repressor-like DNA-binding domains"/>
    <property type="match status" value="1"/>
</dbReference>
<organism evidence="2 3">
    <name type="scientific">Nocardia abscessus</name>
    <dbReference type="NCBI Taxonomy" id="120957"/>
    <lineage>
        <taxon>Bacteria</taxon>
        <taxon>Bacillati</taxon>
        <taxon>Actinomycetota</taxon>
        <taxon>Actinomycetes</taxon>
        <taxon>Mycobacteriales</taxon>
        <taxon>Nocardiaceae</taxon>
        <taxon>Nocardia</taxon>
    </lineage>
</organism>
<gene>
    <name evidence="2" type="ORF">IU470_04735</name>
</gene>
<name>A0ABS0C222_9NOCA</name>
<protein>
    <recommendedName>
        <fullName evidence="1">HTH cro/C1-type domain-containing protein</fullName>
    </recommendedName>
</protein>
<dbReference type="CDD" id="cd00093">
    <property type="entry name" value="HTH_XRE"/>
    <property type="match status" value="1"/>
</dbReference>
<keyword evidence="3" id="KW-1185">Reference proteome</keyword>
<accession>A0ABS0C222</accession>
<evidence type="ECO:0000313" key="2">
    <source>
        <dbReference type="EMBL" id="MBF6224419.1"/>
    </source>
</evidence>
<evidence type="ECO:0000313" key="3">
    <source>
        <dbReference type="Proteomes" id="UP000807309"/>
    </source>
</evidence>
<evidence type="ECO:0000259" key="1">
    <source>
        <dbReference type="PROSITE" id="PS50943"/>
    </source>
</evidence>
<dbReference type="SUPFAM" id="SSF47413">
    <property type="entry name" value="lambda repressor-like DNA-binding domains"/>
    <property type="match status" value="1"/>
</dbReference>
<dbReference type="RefSeq" id="WP_195031792.1">
    <property type="nucleotide sequence ID" value="NZ_JADLRE010000003.1"/>
</dbReference>
<comment type="caution">
    <text evidence="2">The sequence shown here is derived from an EMBL/GenBank/DDBJ whole genome shotgun (WGS) entry which is preliminary data.</text>
</comment>
<sequence>MDRAVPGPCAGFRTSGALDRAWADPRCRVRFNSARCDSVDNRPECGNCEYFPFVAAWREEQRPMVEVDWTGEAVHALRTAMKRSRYEFARLVGVTPRTVVLWENGRTTRMHAASQRLLDRVLSQVDSVVSERFERAITTGRTTAHDYESADSAPERHTKLGREIGLDKEVEEDDVRRRELLACIGAGLAGQAADLVASEPERMLATLDAGSISERRLTFLEQSAEVLGTRVVQVPPHELLQTGLEQFRMVRGCLGERQPTHHQVRLVRTAGRLANVVGEILFNEGHFGQARMWYATAIHAAQDIGDRYSEDIALAGLAYLPTYSDKPKEVLQLLDGRLQENPSYGPAAAWLWGMAARAHASLGHADEFARCIARSASALEDVGLEDLSVGIFSFRPEKLAFYQAIGYSRLGRAEETAVAAARAMALYDPSETMEPALVRFEHATALLASGEIDEACAVATSAITNSRTYVGLTVTKRAKQFDSALGGVRTRAVSEWRQHAHTVIDSAHAEV</sequence>
<dbReference type="InterPro" id="IPR001387">
    <property type="entry name" value="Cro/C1-type_HTH"/>
</dbReference>
<dbReference type="Gene3D" id="1.25.40.10">
    <property type="entry name" value="Tetratricopeptide repeat domain"/>
    <property type="match status" value="1"/>
</dbReference>
<dbReference type="EMBL" id="JADLRE010000003">
    <property type="protein sequence ID" value="MBF6224419.1"/>
    <property type="molecule type" value="Genomic_DNA"/>
</dbReference>
<reference evidence="2 3" key="1">
    <citation type="submission" date="2020-10" db="EMBL/GenBank/DDBJ databases">
        <title>Identification of Nocardia species via Next-generation sequencing and recognition of intraspecies genetic diversity.</title>
        <authorList>
            <person name="Li P."/>
            <person name="Li P."/>
            <person name="Lu B."/>
        </authorList>
    </citation>
    <scope>NUCLEOTIDE SEQUENCE [LARGE SCALE GENOMIC DNA]</scope>
    <source>
        <strain evidence="2 3">N-11</strain>
    </source>
</reference>
<dbReference type="PROSITE" id="PS50943">
    <property type="entry name" value="HTH_CROC1"/>
    <property type="match status" value="1"/>
</dbReference>
<dbReference type="InterPro" id="IPR011990">
    <property type="entry name" value="TPR-like_helical_dom_sf"/>
</dbReference>